<evidence type="ECO:0000313" key="1">
    <source>
        <dbReference type="EMBL" id="UXD22934.1"/>
    </source>
</evidence>
<name>A0A977PLX2_9CREN</name>
<protein>
    <submittedName>
        <fullName evidence="1">Uncharacterized protein</fullName>
    </submittedName>
</protein>
<dbReference type="EMBL" id="CP006868">
    <property type="protein sequence ID" value="UXD22934.1"/>
    <property type="molecule type" value="Genomic_DNA"/>
</dbReference>
<dbReference type="Proteomes" id="UP001063698">
    <property type="component" value="Chromosome"/>
</dbReference>
<accession>A0A977PLX2</accession>
<sequence>MNPRLLYKIRRRLNELGLSELLRFAYSVNCTSESDCILKLLERRLGYSPKLYLGIDPGKVYGVALVAAEYPIYLWEGPKEDATSIVNSILNEFAVEAIIIGNGAPSEMIELPQNVKVYVVPEDNTSKTKLKGFGRHASSAYLIATTKRFSKERALLSL</sequence>
<dbReference type="KEGG" id="ipc:IPA_09720"/>
<evidence type="ECO:0000313" key="2">
    <source>
        <dbReference type="Proteomes" id="UP001063698"/>
    </source>
</evidence>
<organism evidence="1 2">
    <name type="scientific">Ignicoccus pacificus DSM 13166</name>
    <dbReference type="NCBI Taxonomy" id="940294"/>
    <lineage>
        <taxon>Archaea</taxon>
        <taxon>Thermoproteota</taxon>
        <taxon>Thermoprotei</taxon>
        <taxon>Desulfurococcales</taxon>
        <taxon>Desulfurococcaceae</taxon>
        <taxon>Ignicoccus</taxon>
    </lineage>
</organism>
<reference evidence="1" key="1">
    <citation type="submission" date="2013-11" db="EMBL/GenBank/DDBJ databases">
        <title>Comparative genomics of Ignicoccus.</title>
        <authorList>
            <person name="Podar M."/>
        </authorList>
    </citation>
    <scope>NUCLEOTIDE SEQUENCE</scope>
    <source>
        <strain evidence="1">DSM 13166</strain>
    </source>
</reference>
<dbReference type="AlphaFoldDB" id="A0A977PLX2"/>
<gene>
    <name evidence="1" type="ORF">IPA_09720</name>
</gene>
<proteinExistence type="predicted"/>
<keyword evidence="2" id="KW-1185">Reference proteome</keyword>